<dbReference type="PROSITE" id="PS50858">
    <property type="entry name" value="BSD"/>
    <property type="match status" value="1"/>
</dbReference>
<gene>
    <name evidence="3" type="ORF">VFH_I456880</name>
</gene>
<feature type="compositionally biased region" description="Basic and acidic residues" evidence="1">
    <location>
        <begin position="392"/>
        <end position="420"/>
    </location>
</feature>
<feature type="region of interest" description="Disordered" evidence="1">
    <location>
        <begin position="271"/>
        <end position="297"/>
    </location>
</feature>
<evidence type="ECO:0000256" key="1">
    <source>
        <dbReference type="SAM" id="MobiDB-lite"/>
    </source>
</evidence>
<feature type="region of interest" description="Disordered" evidence="1">
    <location>
        <begin position="137"/>
        <end position="158"/>
    </location>
</feature>
<feature type="region of interest" description="Disordered" evidence="1">
    <location>
        <begin position="1"/>
        <end position="43"/>
    </location>
</feature>
<dbReference type="PANTHER" id="PTHR16019">
    <property type="entry name" value="SYNAPSE-ASSOCIATED PROTEIN"/>
    <property type="match status" value="1"/>
</dbReference>
<evidence type="ECO:0000313" key="3">
    <source>
        <dbReference type="EMBL" id="CAI8590770.1"/>
    </source>
</evidence>
<name>A0AAV0YX52_VICFA</name>
<dbReference type="InterPro" id="IPR051494">
    <property type="entry name" value="BSD_domain-containing"/>
</dbReference>
<dbReference type="GO" id="GO:0005737">
    <property type="term" value="C:cytoplasm"/>
    <property type="evidence" value="ECO:0007669"/>
    <property type="project" value="TreeGrafter"/>
</dbReference>
<sequence>MNFFKTVFSDEPGSPSHDSDQSDSPPHDPDQAESDHDTSTENAAWSFGGLIQTLASKSESVIANYRHDLEEFGSGLKIETSVIREAASRAVKDLPASLDVGASVAQESLETVGQAIDDIGSSVWKSTAQIISHGRDSLLAPDSDSDSSNNGKRILRSSSSSQGLDLKYSRFDVLMRGLQSDVNTYLEEPEDLENFNEWKLAFELDNKEEEIENLIKENSVVDEIYEMVVPSKIDDERFWSRYFYKLHKLNQAEEARTKLVKRAISGEEEDLSWDFDDDDDDNNDDGDVSKGSISGVSELKEDNSAKVAATVGANVETVKDLKIENDDRDVVAPESITDEGANVETVKGLKIENDEKGVVAPESITDESDKLEVNNNDNVASNVPVTVIVGDQDEKLDEKNEASDMKTDNDNGGESCKDSDISVVSSQPSLPEEEDISWEEIEDVESNDDNKDNVGGSESRIDLRKRLSSATADQDDEDLSWDIEDDDEAVKS</sequence>
<dbReference type="SUPFAM" id="SSF140383">
    <property type="entry name" value="BSD domain-like"/>
    <property type="match status" value="1"/>
</dbReference>
<proteinExistence type="predicted"/>
<feature type="compositionally biased region" description="Basic and acidic residues" evidence="1">
    <location>
        <begin position="17"/>
        <end position="39"/>
    </location>
</feature>
<feature type="compositionally biased region" description="Acidic residues" evidence="1">
    <location>
        <begin position="431"/>
        <end position="447"/>
    </location>
</feature>
<dbReference type="Gene3D" id="1.10.3970.10">
    <property type="entry name" value="BSD domain"/>
    <property type="match status" value="1"/>
</dbReference>
<dbReference type="Proteomes" id="UP001157006">
    <property type="component" value="Chromosome 1L"/>
</dbReference>
<feature type="domain" description="BSD" evidence="2">
    <location>
        <begin position="198"/>
        <end position="250"/>
    </location>
</feature>
<evidence type="ECO:0000259" key="2">
    <source>
        <dbReference type="PROSITE" id="PS50858"/>
    </source>
</evidence>
<reference evidence="3 4" key="1">
    <citation type="submission" date="2023-01" db="EMBL/GenBank/DDBJ databases">
        <authorList>
            <person name="Kreplak J."/>
        </authorList>
    </citation>
    <scope>NUCLEOTIDE SEQUENCE [LARGE SCALE GENOMIC DNA]</scope>
</reference>
<feature type="region of interest" description="Disordered" evidence="1">
    <location>
        <begin position="365"/>
        <end position="492"/>
    </location>
</feature>
<feature type="compositionally biased region" description="Polar residues" evidence="1">
    <location>
        <begin position="373"/>
        <end position="384"/>
    </location>
</feature>
<organism evidence="3 4">
    <name type="scientific">Vicia faba</name>
    <name type="common">Broad bean</name>
    <name type="synonym">Faba vulgaris</name>
    <dbReference type="NCBI Taxonomy" id="3906"/>
    <lineage>
        <taxon>Eukaryota</taxon>
        <taxon>Viridiplantae</taxon>
        <taxon>Streptophyta</taxon>
        <taxon>Embryophyta</taxon>
        <taxon>Tracheophyta</taxon>
        <taxon>Spermatophyta</taxon>
        <taxon>Magnoliopsida</taxon>
        <taxon>eudicotyledons</taxon>
        <taxon>Gunneridae</taxon>
        <taxon>Pentapetalae</taxon>
        <taxon>rosids</taxon>
        <taxon>fabids</taxon>
        <taxon>Fabales</taxon>
        <taxon>Fabaceae</taxon>
        <taxon>Papilionoideae</taxon>
        <taxon>50 kb inversion clade</taxon>
        <taxon>NPAAA clade</taxon>
        <taxon>Hologalegina</taxon>
        <taxon>IRL clade</taxon>
        <taxon>Fabeae</taxon>
        <taxon>Vicia</taxon>
    </lineage>
</organism>
<protein>
    <recommendedName>
        <fullName evidence="2">BSD domain-containing protein</fullName>
    </recommendedName>
</protein>
<dbReference type="SMART" id="SM00751">
    <property type="entry name" value="BSD"/>
    <property type="match status" value="1"/>
</dbReference>
<dbReference type="PANTHER" id="PTHR16019:SF24">
    <property type="entry name" value="BSD DOMAIN-CONTAINING PROTEIN"/>
    <property type="match status" value="1"/>
</dbReference>
<dbReference type="InterPro" id="IPR035925">
    <property type="entry name" value="BSD_dom_sf"/>
</dbReference>
<feature type="compositionally biased region" description="Acidic residues" evidence="1">
    <location>
        <begin position="473"/>
        <end position="492"/>
    </location>
</feature>
<dbReference type="EMBL" id="OX451736">
    <property type="protein sequence ID" value="CAI8590770.1"/>
    <property type="molecule type" value="Genomic_DNA"/>
</dbReference>
<feature type="compositionally biased region" description="Acidic residues" evidence="1">
    <location>
        <begin position="271"/>
        <end position="286"/>
    </location>
</feature>
<dbReference type="AlphaFoldDB" id="A0AAV0YX52"/>
<dbReference type="InterPro" id="IPR005607">
    <property type="entry name" value="BSD_dom"/>
</dbReference>
<dbReference type="Pfam" id="PF03909">
    <property type="entry name" value="BSD"/>
    <property type="match status" value="1"/>
</dbReference>
<keyword evidence="4" id="KW-1185">Reference proteome</keyword>
<accession>A0AAV0YX52</accession>
<evidence type="ECO:0000313" key="4">
    <source>
        <dbReference type="Proteomes" id="UP001157006"/>
    </source>
</evidence>